<dbReference type="PROSITE" id="PS51746">
    <property type="entry name" value="PPM_2"/>
    <property type="match status" value="1"/>
</dbReference>
<feature type="domain" description="PPM-type phosphatase" evidence="2">
    <location>
        <begin position="67"/>
        <end position="341"/>
    </location>
</feature>
<dbReference type="RefSeq" id="XP_004183994.1">
    <property type="nucleotide sequence ID" value="XM_004183946.1"/>
</dbReference>
<dbReference type="PANTHER" id="PTHR21586">
    <property type="entry name" value="TIPA"/>
    <property type="match status" value="1"/>
</dbReference>
<dbReference type="Proteomes" id="UP000014680">
    <property type="component" value="Unassembled WGS sequence"/>
</dbReference>
<dbReference type="SMART" id="SM00332">
    <property type="entry name" value="PP2Cc"/>
    <property type="match status" value="1"/>
</dbReference>
<dbReference type="GeneID" id="14883703"/>
<dbReference type="SUPFAM" id="SSF81606">
    <property type="entry name" value="PP2C-like"/>
    <property type="match status" value="1"/>
</dbReference>
<dbReference type="EMBL" id="KB207112">
    <property type="protein sequence ID" value="ELP84648.1"/>
    <property type="molecule type" value="Genomic_DNA"/>
</dbReference>
<dbReference type="VEuPathDB" id="AmoebaDB:EIN_173130"/>
<dbReference type="InterPro" id="IPR001932">
    <property type="entry name" value="PPM-type_phosphatase-like_dom"/>
</dbReference>
<sequence>MSFVPLQGFPHHTSTTNFLSVFSSKIKRLPTTKIVPVNSSGSTTTTYKSIDKHCRVVTKKDVFALTSFSLYHSVNGVKQGEPICDKVSVRIFSTALFTVLADGAGWGMPSFRAATKACDSVLDYISKNVGTCVTVRDIGSLLVSACSYAHNSILSTTELLFNIGTTTLMINGIVNTEKGHYLVTTNIGDCRTFLYSHINHHTSSHCGNFHDSYKHMQNSFGAIGPMRSCEPDLNKAQLKAVHVDVGDIIITSSDGFHDNIDPQFRGVENYKSKEKETDQFLTELIEEHNSLAETVESASTFVVNLTQPARDLLAKNPKKFLQLGKEKMGKLDHTTICLVKVGDIEKQMIVPTTCSLASFDTFVSDESSQINATQCSSTSGYQPQRRTPMYDTANLGPVMKEIDILRSESVGLSSMSSSLGTNIMAEDDRSVCESGRVPSPLGISLSTISLSNSFSNSSQRKRVYSPRRRVSIMKVDQDEKHFLQKESSIEEESGWDDDKAQQDKRKKGSTDIVIHKVEVHMNTKKTKLQSSDDDKK</sequence>
<organism evidence="3 4">
    <name type="scientific">Entamoeba invadens IP1</name>
    <dbReference type="NCBI Taxonomy" id="370355"/>
    <lineage>
        <taxon>Eukaryota</taxon>
        <taxon>Amoebozoa</taxon>
        <taxon>Evosea</taxon>
        <taxon>Archamoebae</taxon>
        <taxon>Mastigamoebida</taxon>
        <taxon>Entamoebidae</taxon>
        <taxon>Entamoeba</taxon>
    </lineage>
</organism>
<dbReference type="OrthoDB" id="2556847at2759"/>
<protein>
    <recommendedName>
        <fullName evidence="2">PPM-type phosphatase domain-containing protein</fullName>
    </recommendedName>
</protein>
<dbReference type="PANTHER" id="PTHR21586:SF0">
    <property type="entry name" value="PP2C-LIKE DOMAIN-CONTAINING PROTEIN CG9801"/>
    <property type="match status" value="1"/>
</dbReference>
<proteinExistence type="predicted"/>
<dbReference type="AlphaFoldDB" id="A0A0A1U164"/>
<dbReference type="KEGG" id="eiv:EIN_173130"/>
<feature type="region of interest" description="Disordered" evidence="1">
    <location>
        <begin position="479"/>
        <end position="536"/>
    </location>
</feature>
<dbReference type="Gene3D" id="3.60.40.10">
    <property type="entry name" value="PPM-type phosphatase domain"/>
    <property type="match status" value="1"/>
</dbReference>
<accession>A0A0A1U164</accession>
<evidence type="ECO:0000256" key="1">
    <source>
        <dbReference type="SAM" id="MobiDB-lite"/>
    </source>
</evidence>
<dbReference type="InterPro" id="IPR053287">
    <property type="entry name" value="PP2C-like_domain"/>
</dbReference>
<gene>
    <name evidence="3" type="ORF">EIN_173130</name>
</gene>
<evidence type="ECO:0000313" key="3">
    <source>
        <dbReference type="EMBL" id="ELP84648.1"/>
    </source>
</evidence>
<keyword evidence="4" id="KW-1185">Reference proteome</keyword>
<evidence type="ECO:0000259" key="2">
    <source>
        <dbReference type="PROSITE" id="PS51746"/>
    </source>
</evidence>
<reference evidence="3 4" key="1">
    <citation type="submission" date="2012-10" db="EMBL/GenBank/DDBJ databases">
        <authorList>
            <person name="Zafar N."/>
            <person name="Inman J."/>
            <person name="Hall N."/>
            <person name="Lorenzi H."/>
            <person name="Caler E."/>
        </authorList>
    </citation>
    <scope>NUCLEOTIDE SEQUENCE [LARGE SCALE GENOMIC DNA]</scope>
    <source>
        <strain evidence="3 4">IP1</strain>
    </source>
</reference>
<dbReference type="InterPro" id="IPR036457">
    <property type="entry name" value="PPM-type-like_dom_sf"/>
</dbReference>
<name>A0A0A1U164_ENTIV</name>
<evidence type="ECO:0000313" key="4">
    <source>
        <dbReference type="Proteomes" id="UP000014680"/>
    </source>
</evidence>
<feature type="compositionally biased region" description="Basic and acidic residues" evidence="1">
    <location>
        <begin position="479"/>
        <end position="488"/>
    </location>
</feature>